<comment type="caution">
    <text evidence="1">The sequence shown here is derived from an EMBL/GenBank/DDBJ whole genome shotgun (WGS) entry which is preliminary data.</text>
</comment>
<accession>A0ABU8S345</accession>
<name>A0ABU8S345_9SPHN</name>
<dbReference type="EMBL" id="JBBHJZ010000010">
    <property type="protein sequence ID" value="MEJ5979643.1"/>
    <property type="molecule type" value="Genomic_DNA"/>
</dbReference>
<gene>
    <name evidence="1" type="ORF">WG901_23525</name>
</gene>
<keyword evidence="2" id="KW-1185">Reference proteome</keyword>
<sequence length="121" mass="12865">MAITVIPMPKEPRLCVVGDVEADLAIPAAAPRLLGEIELVDTYCIALSDGSLVRARHHADPRFEIVVEGAGAVTIDRAGKSFSLDWSVEWVNVASDHASTALAEKRPVSLPLFDFVADAAA</sequence>
<dbReference type="Proteomes" id="UP001361239">
    <property type="component" value="Unassembled WGS sequence"/>
</dbReference>
<proteinExistence type="predicted"/>
<dbReference type="RefSeq" id="WP_339589580.1">
    <property type="nucleotide sequence ID" value="NZ_JBBHJZ010000010.1"/>
</dbReference>
<reference evidence="1 2" key="1">
    <citation type="submission" date="2024-03" db="EMBL/GenBank/DDBJ databases">
        <authorList>
            <person name="Jo J.-H."/>
        </authorList>
    </citation>
    <scope>NUCLEOTIDE SEQUENCE [LARGE SCALE GENOMIC DNA]</scope>
    <source>
        <strain evidence="1 2">PS1R-30</strain>
    </source>
</reference>
<organism evidence="1 2">
    <name type="scientific">Novosphingobium anseongense</name>
    <dbReference type="NCBI Taxonomy" id="3133436"/>
    <lineage>
        <taxon>Bacteria</taxon>
        <taxon>Pseudomonadati</taxon>
        <taxon>Pseudomonadota</taxon>
        <taxon>Alphaproteobacteria</taxon>
        <taxon>Sphingomonadales</taxon>
        <taxon>Sphingomonadaceae</taxon>
        <taxon>Novosphingobium</taxon>
    </lineage>
</organism>
<evidence type="ECO:0008006" key="3">
    <source>
        <dbReference type="Google" id="ProtNLM"/>
    </source>
</evidence>
<evidence type="ECO:0000313" key="2">
    <source>
        <dbReference type="Proteomes" id="UP001361239"/>
    </source>
</evidence>
<protein>
    <recommendedName>
        <fullName evidence="3">Cupin domain-containing protein</fullName>
    </recommendedName>
</protein>
<evidence type="ECO:0000313" key="1">
    <source>
        <dbReference type="EMBL" id="MEJ5979643.1"/>
    </source>
</evidence>